<dbReference type="PANTHER" id="PTHR32347:SF29">
    <property type="entry name" value="UPF0194 MEMBRANE PROTEIN YBHG"/>
    <property type="match status" value="1"/>
</dbReference>
<comment type="subcellular location">
    <subcellularLocation>
        <location evidence="1">Cell envelope</location>
    </subcellularLocation>
</comment>
<feature type="coiled-coil region" evidence="3">
    <location>
        <begin position="174"/>
        <end position="238"/>
    </location>
</feature>
<evidence type="ECO:0000313" key="4">
    <source>
        <dbReference type="EMBL" id="MFC3144099.1"/>
    </source>
</evidence>
<dbReference type="Gene3D" id="2.40.30.170">
    <property type="match status" value="1"/>
</dbReference>
<organism evidence="4 5">
    <name type="scientific">Psychromarinibacter halotolerans</name>
    <dbReference type="NCBI Taxonomy" id="1775175"/>
    <lineage>
        <taxon>Bacteria</taxon>
        <taxon>Pseudomonadati</taxon>
        <taxon>Pseudomonadota</taxon>
        <taxon>Alphaproteobacteria</taxon>
        <taxon>Rhodobacterales</taxon>
        <taxon>Paracoccaceae</taxon>
        <taxon>Psychromarinibacter</taxon>
    </lineage>
</organism>
<evidence type="ECO:0000256" key="2">
    <source>
        <dbReference type="ARBA" id="ARBA00023054"/>
    </source>
</evidence>
<dbReference type="Proteomes" id="UP001595632">
    <property type="component" value="Unassembled WGS sequence"/>
</dbReference>
<evidence type="ECO:0000313" key="5">
    <source>
        <dbReference type="Proteomes" id="UP001595632"/>
    </source>
</evidence>
<protein>
    <submittedName>
        <fullName evidence="4">HlyD family efflux transporter periplasmic adaptor subunit</fullName>
    </submittedName>
</protein>
<accession>A0ABV7GV73</accession>
<evidence type="ECO:0000256" key="1">
    <source>
        <dbReference type="ARBA" id="ARBA00004196"/>
    </source>
</evidence>
<proteinExistence type="predicted"/>
<dbReference type="RefSeq" id="WP_275631360.1">
    <property type="nucleotide sequence ID" value="NZ_JARGYD010000001.1"/>
</dbReference>
<keyword evidence="5" id="KW-1185">Reference proteome</keyword>
<sequence>MKYARPLIGLVVVLVAVWVIVGEQMSGASADAVVNAPVVTVRADVAGTLELPDRAFGSRVTSGEVVANITDQLVDTVRLNDLVLESKLAAAETIRLNANLKAARDLQAELLQRGRVFNGERLAELRSRLTHARFRLAYLETGELPDDTELRIIDLIDGAQDWQPGEPVDSPLVLDQAREQVEILEIALRAAERGVFLGDGYNDSPNSVQRATELESVISELESALQEAEAREKAINERVGRERVRVNALTGGEITAPMNGLFWDVLQGDGVTVQRGDPILRLIDCDATMVTLSVTERIYNTLRVGQSATFRLSGSSDPMDGTIARLAGSGAATVYENLAIAPSPRHLERYDVALLVPALAANPETRCMIGQTGRAFFDRRPLDWFRG</sequence>
<reference evidence="5" key="1">
    <citation type="journal article" date="2019" name="Int. J. Syst. Evol. Microbiol.">
        <title>The Global Catalogue of Microorganisms (GCM) 10K type strain sequencing project: providing services to taxonomists for standard genome sequencing and annotation.</title>
        <authorList>
            <consortium name="The Broad Institute Genomics Platform"/>
            <consortium name="The Broad Institute Genome Sequencing Center for Infectious Disease"/>
            <person name="Wu L."/>
            <person name="Ma J."/>
        </authorList>
    </citation>
    <scope>NUCLEOTIDE SEQUENCE [LARGE SCALE GENOMIC DNA]</scope>
    <source>
        <strain evidence="5">KCTC 52366</strain>
    </source>
</reference>
<evidence type="ECO:0000256" key="3">
    <source>
        <dbReference type="SAM" id="Coils"/>
    </source>
</evidence>
<dbReference type="PANTHER" id="PTHR32347">
    <property type="entry name" value="EFFLUX SYSTEM COMPONENT YKNX-RELATED"/>
    <property type="match status" value="1"/>
</dbReference>
<gene>
    <name evidence="4" type="ORF">ACFOGP_15370</name>
</gene>
<name>A0ABV7GV73_9RHOB</name>
<dbReference type="EMBL" id="JBHRTB010000010">
    <property type="protein sequence ID" value="MFC3144099.1"/>
    <property type="molecule type" value="Genomic_DNA"/>
</dbReference>
<comment type="caution">
    <text evidence="4">The sequence shown here is derived from an EMBL/GenBank/DDBJ whole genome shotgun (WGS) entry which is preliminary data.</text>
</comment>
<keyword evidence="2 3" id="KW-0175">Coiled coil</keyword>
<dbReference type="InterPro" id="IPR050465">
    <property type="entry name" value="UPF0194_transport"/>
</dbReference>